<evidence type="ECO:0000313" key="3">
    <source>
        <dbReference type="Proteomes" id="UP000192330"/>
    </source>
</evidence>
<dbReference type="PANTHER" id="PTHR30543">
    <property type="entry name" value="CHROMATE REDUCTASE"/>
    <property type="match status" value="1"/>
</dbReference>
<accession>A0A1W2BZ88</accession>
<dbReference type="EMBL" id="FWYD01000005">
    <property type="protein sequence ID" value="SMC78273.1"/>
    <property type="molecule type" value="Genomic_DNA"/>
</dbReference>
<dbReference type="OrthoDB" id="9812295at2"/>
<evidence type="ECO:0000313" key="2">
    <source>
        <dbReference type="EMBL" id="SMC78273.1"/>
    </source>
</evidence>
<dbReference type="STRING" id="1387277.SAMN06295998_105142"/>
<proteinExistence type="predicted"/>
<dbReference type="Pfam" id="PF03358">
    <property type="entry name" value="FMN_red"/>
    <property type="match status" value="1"/>
</dbReference>
<gene>
    <name evidence="2" type="ORF">SAMN06295998_105142</name>
</gene>
<dbReference type="InterPro" id="IPR005025">
    <property type="entry name" value="FMN_Rdtase-like_dom"/>
</dbReference>
<organism evidence="2 3">
    <name type="scientific">Primorskyibacter flagellatus</name>
    <dbReference type="NCBI Taxonomy" id="1387277"/>
    <lineage>
        <taxon>Bacteria</taxon>
        <taxon>Pseudomonadati</taxon>
        <taxon>Pseudomonadota</taxon>
        <taxon>Alphaproteobacteria</taxon>
        <taxon>Rhodobacterales</taxon>
        <taxon>Roseobacteraceae</taxon>
        <taxon>Primorskyibacter</taxon>
    </lineage>
</organism>
<feature type="domain" description="NADPH-dependent FMN reductase-like" evidence="1">
    <location>
        <begin position="6"/>
        <end position="144"/>
    </location>
</feature>
<protein>
    <submittedName>
        <fullName evidence="2">Chromate reductase</fullName>
    </submittedName>
</protein>
<reference evidence="2 3" key="1">
    <citation type="submission" date="2017-04" db="EMBL/GenBank/DDBJ databases">
        <authorList>
            <person name="Afonso C.L."/>
            <person name="Miller P.J."/>
            <person name="Scott M.A."/>
            <person name="Spackman E."/>
            <person name="Goraichik I."/>
            <person name="Dimitrov K.M."/>
            <person name="Suarez D.L."/>
            <person name="Swayne D.E."/>
        </authorList>
    </citation>
    <scope>NUCLEOTIDE SEQUENCE [LARGE SCALE GENOMIC DNA]</scope>
    <source>
        <strain evidence="2 3">CGMCC 1.12644</strain>
    </source>
</reference>
<dbReference type="InterPro" id="IPR029039">
    <property type="entry name" value="Flavoprotein-like_sf"/>
</dbReference>
<dbReference type="GO" id="GO:0010181">
    <property type="term" value="F:FMN binding"/>
    <property type="evidence" value="ECO:0007669"/>
    <property type="project" value="TreeGrafter"/>
</dbReference>
<sequence>MTELALLGISGSLRAASTNTKLVHQAARHFGTAQFMLADLHLPLFDQDIQDGPGIPPEVQLLADQIAFADAVVISTPEYNKAISGVLKNALDWVSRTEGNPWRDKPVAVMSSAAGRAGGERSQWVLRLCLNPFRPHVLPGPEMHLAGPTREFTEDGELPNELYQKVLKELMKELRSEALRRKP</sequence>
<dbReference type="RefSeq" id="WP_084352871.1">
    <property type="nucleotide sequence ID" value="NZ_FWYD01000005.1"/>
</dbReference>
<dbReference type="Gene3D" id="3.40.50.360">
    <property type="match status" value="1"/>
</dbReference>
<keyword evidence="3" id="KW-1185">Reference proteome</keyword>
<evidence type="ECO:0000259" key="1">
    <source>
        <dbReference type="Pfam" id="PF03358"/>
    </source>
</evidence>
<dbReference type="AlphaFoldDB" id="A0A1W2BZ88"/>
<name>A0A1W2BZ88_9RHOB</name>
<dbReference type="InterPro" id="IPR050712">
    <property type="entry name" value="NAD(P)H-dep_reductase"/>
</dbReference>
<dbReference type="GO" id="GO:0016491">
    <property type="term" value="F:oxidoreductase activity"/>
    <property type="evidence" value="ECO:0007669"/>
    <property type="project" value="InterPro"/>
</dbReference>
<dbReference type="SUPFAM" id="SSF52218">
    <property type="entry name" value="Flavoproteins"/>
    <property type="match status" value="1"/>
</dbReference>
<dbReference type="PANTHER" id="PTHR30543:SF21">
    <property type="entry name" value="NAD(P)H-DEPENDENT FMN REDUCTASE LOT6"/>
    <property type="match status" value="1"/>
</dbReference>
<dbReference type="Proteomes" id="UP000192330">
    <property type="component" value="Unassembled WGS sequence"/>
</dbReference>
<dbReference type="GO" id="GO:0005829">
    <property type="term" value="C:cytosol"/>
    <property type="evidence" value="ECO:0007669"/>
    <property type="project" value="TreeGrafter"/>
</dbReference>